<proteinExistence type="predicted"/>
<evidence type="ECO:0000256" key="1">
    <source>
        <dbReference type="SAM" id="Phobius"/>
    </source>
</evidence>
<protein>
    <recommendedName>
        <fullName evidence="4">Prepilin-type N-terminal cleavage/methylation domain-containing protein</fullName>
    </recommendedName>
</protein>
<dbReference type="EMBL" id="ATBP01000004">
    <property type="protein sequence ID" value="ETR74539.1"/>
    <property type="molecule type" value="Genomic_DNA"/>
</dbReference>
<dbReference type="AlphaFoldDB" id="A0A1V1PI08"/>
<keyword evidence="1" id="KW-0812">Transmembrane</keyword>
<gene>
    <name evidence="2" type="ORF">OMM_00124</name>
</gene>
<feature type="transmembrane region" description="Helical" evidence="1">
    <location>
        <begin position="12"/>
        <end position="37"/>
    </location>
</feature>
<keyword evidence="1" id="KW-1133">Transmembrane helix</keyword>
<dbReference type="Proteomes" id="UP000189670">
    <property type="component" value="Unassembled WGS sequence"/>
</dbReference>
<dbReference type="SUPFAM" id="SSF54523">
    <property type="entry name" value="Pili subunits"/>
    <property type="match status" value="1"/>
</dbReference>
<organism evidence="2 3">
    <name type="scientific">Candidatus Magnetoglobus multicellularis str. Araruama</name>
    <dbReference type="NCBI Taxonomy" id="890399"/>
    <lineage>
        <taxon>Bacteria</taxon>
        <taxon>Pseudomonadati</taxon>
        <taxon>Thermodesulfobacteriota</taxon>
        <taxon>Desulfobacteria</taxon>
        <taxon>Desulfobacterales</taxon>
        <taxon>Desulfobacteraceae</taxon>
        <taxon>Candidatus Magnetoglobus</taxon>
    </lineage>
</organism>
<comment type="caution">
    <text evidence="2">The sequence shown here is derived from an EMBL/GenBank/DDBJ whole genome shotgun (WGS) entry which is preliminary data.</text>
</comment>
<evidence type="ECO:0000313" key="3">
    <source>
        <dbReference type="Proteomes" id="UP000189670"/>
    </source>
</evidence>
<evidence type="ECO:0000313" key="2">
    <source>
        <dbReference type="EMBL" id="ETR74539.1"/>
    </source>
</evidence>
<reference evidence="3" key="1">
    <citation type="submission" date="2012-11" db="EMBL/GenBank/DDBJ databases">
        <authorList>
            <person name="Lucero-Rivera Y.E."/>
            <person name="Tovar-Ramirez D."/>
        </authorList>
    </citation>
    <scope>NUCLEOTIDE SEQUENCE [LARGE SCALE GENOMIC DNA]</scope>
    <source>
        <strain evidence="3">Araruama</strain>
    </source>
</reference>
<evidence type="ECO:0008006" key="4">
    <source>
        <dbReference type="Google" id="ProtNLM"/>
    </source>
</evidence>
<name>A0A1V1PI08_9BACT</name>
<sequence>MKRYRSNNGFTLIEIIVTLMLIALISGLAGISLMNYIDAYSLQQQNADVVQEARMVINRLLNEFIHITEVHQGTSDEIAFRSRFNNESDTTITYKNNSITINDVPFVDNVGHFNLRYLTSVTCFDDVERRKMWGDTWKDDISTAIQFDISFQIFPILPQYTNKKRTHSKTEKAISFTNITVVPRTLKKKK</sequence>
<accession>A0A1V1PI08</accession>
<dbReference type="InterPro" id="IPR045584">
    <property type="entry name" value="Pilin-like"/>
</dbReference>
<dbReference type="NCBIfam" id="TIGR02532">
    <property type="entry name" value="IV_pilin_GFxxxE"/>
    <property type="match status" value="1"/>
</dbReference>
<dbReference type="InterPro" id="IPR012902">
    <property type="entry name" value="N_methyl_site"/>
</dbReference>
<keyword evidence="1" id="KW-0472">Membrane</keyword>
<dbReference type="Pfam" id="PF07963">
    <property type="entry name" value="N_methyl"/>
    <property type="match status" value="1"/>
</dbReference>